<accession>A0A9W8LE78</accession>
<sequence length="119" mass="12993">MLEANVTQEFGTSYEHLHGLRSELPPDGDLYMATLSCIVACAQKNMTCEQMIIEARTLFAKSSSEHWACAFSFICELQSSDQVDDNVYSTSGIELDGASKPNSMIKSADPPNMPVSVAH</sequence>
<evidence type="ECO:0000256" key="1">
    <source>
        <dbReference type="SAM" id="MobiDB-lite"/>
    </source>
</evidence>
<reference evidence="2" key="1">
    <citation type="submission" date="2022-07" db="EMBL/GenBank/DDBJ databases">
        <title>Phylogenomic reconstructions and comparative analyses of Kickxellomycotina fungi.</title>
        <authorList>
            <person name="Reynolds N.K."/>
            <person name="Stajich J.E."/>
            <person name="Barry K."/>
            <person name="Grigoriev I.V."/>
            <person name="Crous P."/>
            <person name="Smith M.E."/>
        </authorList>
    </citation>
    <scope>NUCLEOTIDE SEQUENCE</scope>
    <source>
        <strain evidence="2">BCRC 34297</strain>
    </source>
</reference>
<evidence type="ECO:0000313" key="2">
    <source>
        <dbReference type="EMBL" id="KAJ2756657.1"/>
    </source>
</evidence>
<keyword evidence="3" id="KW-1185">Reference proteome</keyword>
<dbReference type="OrthoDB" id="256303at2759"/>
<comment type="caution">
    <text evidence="2">The sequence shown here is derived from an EMBL/GenBank/DDBJ whole genome shotgun (WGS) entry which is preliminary data.</text>
</comment>
<dbReference type="AlphaFoldDB" id="A0A9W8LE78"/>
<gene>
    <name evidence="2" type="ORF">GGI19_000687</name>
</gene>
<protein>
    <submittedName>
        <fullName evidence="2">Uncharacterized protein</fullName>
    </submittedName>
</protein>
<evidence type="ECO:0000313" key="3">
    <source>
        <dbReference type="Proteomes" id="UP001140011"/>
    </source>
</evidence>
<proteinExistence type="predicted"/>
<dbReference type="Proteomes" id="UP001140011">
    <property type="component" value="Unassembled WGS sequence"/>
</dbReference>
<organism evidence="2 3">
    <name type="scientific">Coemansia pectinata</name>
    <dbReference type="NCBI Taxonomy" id="1052879"/>
    <lineage>
        <taxon>Eukaryota</taxon>
        <taxon>Fungi</taxon>
        <taxon>Fungi incertae sedis</taxon>
        <taxon>Zoopagomycota</taxon>
        <taxon>Kickxellomycotina</taxon>
        <taxon>Kickxellomycetes</taxon>
        <taxon>Kickxellales</taxon>
        <taxon>Kickxellaceae</taxon>
        <taxon>Coemansia</taxon>
    </lineage>
</organism>
<name>A0A9W8LE78_9FUNG</name>
<feature type="region of interest" description="Disordered" evidence="1">
    <location>
        <begin position="98"/>
        <end position="119"/>
    </location>
</feature>
<dbReference type="EMBL" id="JANBUH010000020">
    <property type="protein sequence ID" value="KAJ2756657.1"/>
    <property type="molecule type" value="Genomic_DNA"/>
</dbReference>